<sequence>MYPGGGGLSEPGEEAGESGGLISAGVFRQRSGPATLAVSDGIHVGEVVASCDVTVVCARASASIIVSTWAVWLVSKWRGSRCRPLPCHSSMTQVTV</sequence>
<comment type="caution">
    <text evidence="1">The sequence shown here is derived from an EMBL/GenBank/DDBJ whole genome shotgun (WGS) entry which is preliminary data.</text>
</comment>
<organism evidence="1 2">
    <name type="scientific">Pleurodeles waltl</name>
    <name type="common">Iberian ribbed newt</name>
    <dbReference type="NCBI Taxonomy" id="8319"/>
    <lineage>
        <taxon>Eukaryota</taxon>
        <taxon>Metazoa</taxon>
        <taxon>Chordata</taxon>
        <taxon>Craniata</taxon>
        <taxon>Vertebrata</taxon>
        <taxon>Euteleostomi</taxon>
        <taxon>Amphibia</taxon>
        <taxon>Batrachia</taxon>
        <taxon>Caudata</taxon>
        <taxon>Salamandroidea</taxon>
        <taxon>Salamandridae</taxon>
        <taxon>Pleurodelinae</taxon>
        <taxon>Pleurodeles</taxon>
    </lineage>
</organism>
<dbReference type="Proteomes" id="UP001066276">
    <property type="component" value="Chromosome 2_1"/>
</dbReference>
<accession>A0AAV7VPE8</accession>
<gene>
    <name evidence="1" type="ORF">NDU88_007325</name>
</gene>
<proteinExistence type="predicted"/>
<reference evidence="1" key="1">
    <citation type="journal article" date="2022" name="bioRxiv">
        <title>Sequencing and chromosome-scale assembly of the giantPleurodeles waltlgenome.</title>
        <authorList>
            <person name="Brown T."/>
            <person name="Elewa A."/>
            <person name="Iarovenko S."/>
            <person name="Subramanian E."/>
            <person name="Araus A.J."/>
            <person name="Petzold A."/>
            <person name="Susuki M."/>
            <person name="Suzuki K.-i.T."/>
            <person name="Hayashi T."/>
            <person name="Toyoda A."/>
            <person name="Oliveira C."/>
            <person name="Osipova E."/>
            <person name="Leigh N.D."/>
            <person name="Simon A."/>
            <person name="Yun M.H."/>
        </authorList>
    </citation>
    <scope>NUCLEOTIDE SEQUENCE</scope>
    <source>
        <strain evidence="1">20211129_DDA</strain>
        <tissue evidence="1">Liver</tissue>
    </source>
</reference>
<keyword evidence="2" id="KW-1185">Reference proteome</keyword>
<evidence type="ECO:0000313" key="1">
    <source>
        <dbReference type="EMBL" id="KAJ1203540.1"/>
    </source>
</evidence>
<name>A0AAV7VPE8_PLEWA</name>
<protein>
    <submittedName>
        <fullName evidence="1">Uncharacterized protein</fullName>
    </submittedName>
</protein>
<dbReference type="EMBL" id="JANPWB010000003">
    <property type="protein sequence ID" value="KAJ1203540.1"/>
    <property type="molecule type" value="Genomic_DNA"/>
</dbReference>
<evidence type="ECO:0000313" key="2">
    <source>
        <dbReference type="Proteomes" id="UP001066276"/>
    </source>
</evidence>
<dbReference type="AlphaFoldDB" id="A0AAV7VPE8"/>